<gene>
    <name evidence="2" type="ORF">Q8A64_10480</name>
</gene>
<keyword evidence="3" id="KW-1185">Reference proteome</keyword>
<dbReference type="NCBIfam" id="NF037970">
    <property type="entry name" value="vanZ_1"/>
    <property type="match status" value="1"/>
</dbReference>
<keyword evidence="1" id="KW-0812">Transmembrane</keyword>
<dbReference type="Proteomes" id="UP001225596">
    <property type="component" value="Unassembled WGS sequence"/>
</dbReference>
<comment type="caution">
    <text evidence="2">The sequence shown here is derived from an EMBL/GenBank/DDBJ whole genome shotgun (WGS) entry which is preliminary data.</text>
</comment>
<reference evidence="2 3" key="1">
    <citation type="submission" date="2023-08" db="EMBL/GenBank/DDBJ databases">
        <title>Oxalobacteraceae gen .nov., isolated from river sludge outside the plant.</title>
        <authorList>
            <person name="Zhao S.Y."/>
        </authorList>
    </citation>
    <scope>NUCLEOTIDE SEQUENCE [LARGE SCALE GENOMIC DNA]</scope>
    <source>
        <strain evidence="2 3">R-40</strain>
    </source>
</reference>
<feature type="transmembrane region" description="Helical" evidence="1">
    <location>
        <begin position="45"/>
        <end position="64"/>
    </location>
</feature>
<dbReference type="EMBL" id="JAUYVH010000005">
    <property type="protein sequence ID" value="MDQ9170835.1"/>
    <property type="molecule type" value="Genomic_DNA"/>
</dbReference>
<feature type="transmembrane region" description="Helical" evidence="1">
    <location>
        <begin position="71"/>
        <end position="88"/>
    </location>
</feature>
<protein>
    <submittedName>
        <fullName evidence="2">VanZ family protein</fullName>
    </submittedName>
</protein>
<accession>A0ABU1BPA6</accession>
<evidence type="ECO:0000256" key="1">
    <source>
        <dbReference type="SAM" id="Phobius"/>
    </source>
</evidence>
<evidence type="ECO:0000313" key="3">
    <source>
        <dbReference type="Proteomes" id="UP001225596"/>
    </source>
</evidence>
<keyword evidence="1" id="KW-0472">Membrane</keyword>
<name>A0ABU1BPA6_9BURK</name>
<proteinExistence type="predicted"/>
<keyword evidence="1" id="KW-1133">Transmembrane helix</keyword>
<organism evidence="2 3">
    <name type="scientific">Keguizhuia sedimenti</name>
    <dbReference type="NCBI Taxonomy" id="3064264"/>
    <lineage>
        <taxon>Bacteria</taxon>
        <taxon>Pseudomonadati</taxon>
        <taxon>Pseudomonadota</taxon>
        <taxon>Betaproteobacteria</taxon>
        <taxon>Burkholderiales</taxon>
        <taxon>Oxalobacteraceae</taxon>
        <taxon>Keguizhuia</taxon>
    </lineage>
</organism>
<feature type="transmembrane region" description="Helical" evidence="1">
    <location>
        <begin position="20"/>
        <end position="39"/>
    </location>
</feature>
<feature type="transmembrane region" description="Helical" evidence="1">
    <location>
        <begin position="108"/>
        <end position="127"/>
    </location>
</feature>
<sequence>MPTFLVHLFFSPIYRNIRYWSAFILYLLIVLLGAIPGVRAEAGEFASGLVLHSLAYSTIAYLLYTGARSQSFVTALHAFLWVVVMGAADEYIQSFFPYRNGTVRDWIVDMIAALVTLSILLGTWPALRKMAYSRRSDS</sequence>
<evidence type="ECO:0000313" key="2">
    <source>
        <dbReference type="EMBL" id="MDQ9170835.1"/>
    </source>
</evidence>
<dbReference type="RefSeq" id="WP_338436768.1">
    <property type="nucleotide sequence ID" value="NZ_JAUYVH010000005.1"/>
</dbReference>